<name>A0AAE1IWS5_9FABA</name>
<dbReference type="EMBL" id="JAWXYG010000011">
    <property type="protein sequence ID" value="KAK4258918.1"/>
    <property type="molecule type" value="Genomic_DNA"/>
</dbReference>
<reference evidence="1" key="1">
    <citation type="submission" date="2023-10" db="EMBL/GenBank/DDBJ databases">
        <title>Chromosome-level genome of the transformable northern wattle, Acacia crassicarpa.</title>
        <authorList>
            <person name="Massaro I."/>
            <person name="Sinha N.R."/>
            <person name="Poethig S."/>
            <person name="Leichty A.R."/>
        </authorList>
    </citation>
    <scope>NUCLEOTIDE SEQUENCE</scope>
    <source>
        <strain evidence="1">Acra3RX</strain>
        <tissue evidence="1">Leaf</tissue>
    </source>
</reference>
<evidence type="ECO:0000313" key="2">
    <source>
        <dbReference type="Proteomes" id="UP001293593"/>
    </source>
</evidence>
<accession>A0AAE1IWS5</accession>
<keyword evidence="2" id="KW-1185">Reference proteome</keyword>
<proteinExistence type="predicted"/>
<evidence type="ECO:0000313" key="1">
    <source>
        <dbReference type="EMBL" id="KAK4258918.1"/>
    </source>
</evidence>
<comment type="caution">
    <text evidence="1">The sequence shown here is derived from an EMBL/GenBank/DDBJ whole genome shotgun (WGS) entry which is preliminary data.</text>
</comment>
<dbReference type="Proteomes" id="UP001293593">
    <property type="component" value="Unassembled WGS sequence"/>
</dbReference>
<protein>
    <submittedName>
        <fullName evidence="1">Uncharacterized protein</fullName>
    </submittedName>
</protein>
<gene>
    <name evidence="1" type="ORF">QN277_005313</name>
</gene>
<sequence>MRILTFESGICPWLSQAVATSRRACSSDEEVKIERHAGGFCKTSGWMLLRPSVDFVGRFCKFSLSSVADSKPPFLCSDLEIWCVPFLCSDLEICCVFFCNASPIDG</sequence>
<organism evidence="1 2">
    <name type="scientific">Acacia crassicarpa</name>
    <name type="common">northern wattle</name>
    <dbReference type="NCBI Taxonomy" id="499986"/>
    <lineage>
        <taxon>Eukaryota</taxon>
        <taxon>Viridiplantae</taxon>
        <taxon>Streptophyta</taxon>
        <taxon>Embryophyta</taxon>
        <taxon>Tracheophyta</taxon>
        <taxon>Spermatophyta</taxon>
        <taxon>Magnoliopsida</taxon>
        <taxon>eudicotyledons</taxon>
        <taxon>Gunneridae</taxon>
        <taxon>Pentapetalae</taxon>
        <taxon>rosids</taxon>
        <taxon>fabids</taxon>
        <taxon>Fabales</taxon>
        <taxon>Fabaceae</taxon>
        <taxon>Caesalpinioideae</taxon>
        <taxon>mimosoid clade</taxon>
        <taxon>Acacieae</taxon>
        <taxon>Acacia</taxon>
    </lineage>
</organism>
<dbReference type="AlphaFoldDB" id="A0AAE1IWS5"/>